<evidence type="ECO:0000313" key="2">
    <source>
        <dbReference type="Proteomes" id="UP001201980"/>
    </source>
</evidence>
<dbReference type="AlphaFoldDB" id="A0AAD5RG79"/>
<gene>
    <name evidence="1" type="ORF">MKZ38_009710</name>
</gene>
<proteinExistence type="predicted"/>
<protein>
    <submittedName>
        <fullName evidence="1">Cytochrome P450 61</fullName>
    </submittedName>
</protein>
<dbReference type="Proteomes" id="UP001201980">
    <property type="component" value="Unassembled WGS sequence"/>
</dbReference>
<accession>A0AAD5RG79</accession>
<organism evidence="1 2">
    <name type="scientific">Zalerion maritima</name>
    <dbReference type="NCBI Taxonomy" id="339359"/>
    <lineage>
        <taxon>Eukaryota</taxon>
        <taxon>Fungi</taxon>
        <taxon>Dikarya</taxon>
        <taxon>Ascomycota</taxon>
        <taxon>Pezizomycotina</taxon>
        <taxon>Sordariomycetes</taxon>
        <taxon>Lulworthiomycetidae</taxon>
        <taxon>Lulworthiales</taxon>
        <taxon>Lulworthiaceae</taxon>
        <taxon>Zalerion</taxon>
    </lineage>
</organism>
<keyword evidence="2" id="KW-1185">Reference proteome</keyword>
<reference evidence="1" key="1">
    <citation type="submission" date="2022-07" db="EMBL/GenBank/DDBJ databases">
        <title>Draft genome sequence of Zalerion maritima ATCC 34329, a (micro)plastics degrading marine fungus.</title>
        <authorList>
            <person name="Paco A."/>
            <person name="Goncalves M.F.M."/>
            <person name="Rocha-Santos T.A.P."/>
            <person name="Alves A."/>
        </authorList>
    </citation>
    <scope>NUCLEOTIDE SEQUENCE</scope>
    <source>
        <strain evidence="1">ATCC 34329</strain>
    </source>
</reference>
<sequence length="105" mass="11462">MASNGSFASPLASAGKTGALPHQLDFVVETIARQSIWTIAFTVLAIAVAYDQISYIVKKGSIAGPSWKLPFMGPFLESVDPQFEQYYAKWVSGPLSCVSVFHKYE</sequence>
<evidence type="ECO:0000313" key="1">
    <source>
        <dbReference type="EMBL" id="KAJ2892488.1"/>
    </source>
</evidence>
<name>A0AAD5RG79_9PEZI</name>
<comment type="caution">
    <text evidence="1">The sequence shown here is derived from an EMBL/GenBank/DDBJ whole genome shotgun (WGS) entry which is preliminary data.</text>
</comment>
<dbReference type="EMBL" id="JAKWBI020000795">
    <property type="protein sequence ID" value="KAJ2892488.1"/>
    <property type="molecule type" value="Genomic_DNA"/>
</dbReference>